<keyword evidence="1" id="KW-0472">Membrane</keyword>
<dbReference type="RefSeq" id="WP_147144797.1">
    <property type="nucleotide sequence ID" value="NZ_BJXN01000001.1"/>
</dbReference>
<dbReference type="FunFam" id="3.30.70.270:FF:000001">
    <property type="entry name" value="Diguanylate cyclase domain protein"/>
    <property type="match status" value="1"/>
</dbReference>
<evidence type="ECO:0000259" key="2">
    <source>
        <dbReference type="PROSITE" id="PS50887"/>
    </source>
</evidence>
<dbReference type="InterPro" id="IPR029787">
    <property type="entry name" value="Nucleotide_cyclase"/>
</dbReference>
<dbReference type="AlphaFoldDB" id="A0A511RG89"/>
<dbReference type="Proteomes" id="UP000321827">
    <property type="component" value="Unassembled WGS sequence"/>
</dbReference>
<dbReference type="InterPro" id="IPR043128">
    <property type="entry name" value="Rev_trsase/Diguanyl_cyclase"/>
</dbReference>
<name>A0A511RG89_9DEIN</name>
<evidence type="ECO:0000313" key="3">
    <source>
        <dbReference type="EMBL" id="GEM88663.1"/>
    </source>
</evidence>
<gene>
    <name evidence="3" type="ORF">ODE01S_00970</name>
</gene>
<feature type="transmembrane region" description="Helical" evidence="1">
    <location>
        <begin position="237"/>
        <end position="260"/>
    </location>
</feature>
<dbReference type="InterPro" id="IPR050469">
    <property type="entry name" value="Diguanylate_Cyclase"/>
</dbReference>
<keyword evidence="1" id="KW-0812">Transmembrane</keyword>
<dbReference type="GO" id="GO:0052621">
    <property type="term" value="F:diguanylate cyclase activity"/>
    <property type="evidence" value="ECO:0007669"/>
    <property type="project" value="TreeGrafter"/>
</dbReference>
<protein>
    <recommendedName>
        <fullName evidence="2">GGDEF domain-containing protein</fullName>
    </recommendedName>
</protein>
<keyword evidence="1" id="KW-1133">Transmembrane helix</keyword>
<organism evidence="3 4">
    <name type="scientific">Oceanithermus desulfurans NBRC 100063</name>
    <dbReference type="NCBI Taxonomy" id="1227550"/>
    <lineage>
        <taxon>Bacteria</taxon>
        <taxon>Thermotogati</taxon>
        <taxon>Deinococcota</taxon>
        <taxon>Deinococci</taxon>
        <taxon>Thermales</taxon>
        <taxon>Thermaceae</taxon>
        <taxon>Oceanithermus</taxon>
    </lineage>
</organism>
<feature type="transmembrane region" description="Helical" evidence="1">
    <location>
        <begin position="177"/>
        <end position="193"/>
    </location>
</feature>
<dbReference type="InterPro" id="IPR000160">
    <property type="entry name" value="GGDEF_dom"/>
</dbReference>
<dbReference type="PANTHER" id="PTHR45138:SF9">
    <property type="entry name" value="DIGUANYLATE CYCLASE DGCM-RELATED"/>
    <property type="match status" value="1"/>
</dbReference>
<feature type="transmembrane region" description="Helical" evidence="1">
    <location>
        <begin position="6"/>
        <end position="23"/>
    </location>
</feature>
<dbReference type="GO" id="GO:0005886">
    <property type="term" value="C:plasma membrane"/>
    <property type="evidence" value="ECO:0007669"/>
    <property type="project" value="TreeGrafter"/>
</dbReference>
<reference evidence="3 4" key="1">
    <citation type="submission" date="2019-07" db="EMBL/GenBank/DDBJ databases">
        <title>Whole genome shotgun sequence of Oceanithermus desulfurans NBRC 100063.</title>
        <authorList>
            <person name="Hosoyama A."/>
            <person name="Uohara A."/>
            <person name="Ohji S."/>
            <person name="Ichikawa N."/>
        </authorList>
    </citation>
    <scope>NUCLEOTIDE SEQUENCE [LARGE SCALE GENOMIC DNA]</scope>
    <source>
        <strain evidence="3 4">NBRC 100063</strain>
    </source>
</reference>
<dbReference type="Pfam" id="PF00990">
    <property type="entry name" value="GGDEF"/>
    <property type="match status" value="1"/>
</dbReference>
<dbReference type="CDD" id="cd01949">
    <property type="entry name" value="GGDEF"/>
    <property type="match status" value="1"/>
</dbReference>
<evidence type="ECO:0000256" key="1">
    <source>
        <dbReference type="SAM" id="Phobius"/>
    </source>
</evidence>
<feature type="transmembrane region" description="Helical" evidence="1">
    <location>
        <begin position="91"/>
        <end position="110"/>
    </location>
</feature>
<dbReference type="EMBL" id="BJXN01000001">
    <property type="protein sequence ID" value="GEM88663.1"/>
    <property type="molecule type" value="Genomic_DNA"/>
</dbReference>
<feature type="domain" description="GGDEF" evidence="2">
    <location>
        <begin position="407"/>
        <end position="539"/>
    </location>
</feature>
<feature type="transmembrane region" description="Helical" evidence="1">
    <location>
        <begin position="62"/>
        <end position="79"/>
    </location>
</feature>
<dbReference type="PROSITE" id="PS50887">
    <property type="entry name" value="GGDEF"/>
    <property type="match status" value="1"/>
</dbReference>
<feature type="transmembrane region" description="Helical" evidence="1">
    <location>
        <begin position="116"/>
        <end position="135"/>
    </location>
</feature>
<sequence length="539" mass="60242">MAALPALVLIGAVAVLWLVVRAFRTPKIGPLAGTALALWGTAWGLYFATLLGLLSRFPHQNVLLWLLLFAGYLPFVLLLRRLARGTRLPLSLYAFALFPIGFTFAAIQHVHPATHLYVLLLLQLLLLYYGLPAWYAVPRGRAPEARLLWLPTLVFVQIGITSWATLPPLTSSEGMQWGFLIWTASLWLIVEGLRLEAGARRIEPLHLIVAVTVFMAMWALVVLNWMGAEAPQLTARYIVALSSLAAWGGILSVILPLHLAKTRSESQLTQWSSILGDLALFPVTRQPPTPESLAHELLDLFTRACENVVGLRLSVFDDLIVGERTRYGRTLEDRGIQLGRVYLGGSRRCGPFFKLLVPMVGQRLGEVMRSLDWQIQAHTDPLTGLYNRRGFEVKLPYALERARRGQRAITLAMLDLDRFKQVNDRYGHAAGDVLLQAVAELLERNLREDDLAVRWGGEEFLVLLSDSDLKQAVQIFERVRARIAELRLTDIHEQVTASVGLAGGRIPNDSAEVFRWILEADDALIRAKKEGRDRIVTAT</sequence>
<dbReference type="SUPFAM" id="SSF55073">
    <property type="entry name" value="Nucleotide cyclase"/>
    <property type="match status" value="1"/>
</dbReference>
<dbReference type="GO" id="GO:0043709">
    <property type="term" value="P:cell adhesion involved in single-species biofilm formation"/>
    <property type="evidence" value="ECO:0007669"/>
    <property type="project" value="TreeGrafter"/>
</dbReference>
<proteinExistence type="predicted"/>
<dbReference type="OrthoDB" id="9759607at2"/>
<evidence type="ECO:0000313" key="4">
    <source>
        <dbReference type="Proteomes" id="UP000321827"/>
    </source>
</evidence>
<accession>A0A511RG89</accession>
<comment type="caution">
    <text evidence="3">The sequence shown here is derived from an EMBL/GenBank/DDBJ whole genome shotgun (WGS) entry which is preliminary data.</text>
</comment>
<feature type="transmembrane region" description="Helical" evidence="1">
    <location>
        <begin position="205"/>
        <end position="225"/>
    </location>
</feature>
<feature type="transmembrane region" description="Helical" evidence="1">
    <location>
        <begin position="35"/>
        <end position="56"/>
    </location>
</feature>
<dbReference type="GO" id="GO:1902201">
    <property type="term" value="P:negative regulation of bacterial-type flagellum-dependent cell motility"/>
    <property type="evidence" value="ECO:0007669"/>
    <property type="project" value="TreeGrafter"/>
</dbReference>
<feature type="transmembrane region" description="Helical" evidence="1">
    <location>
        <begin position="147"/>
        <end position="165"/>
    </location>
</feature>
<dbReference type="Gene3D" id="3.30.70.270">
    <property type="match status" value="1"/>
</dbReference>
<dbReference type="NCBIfam" id="TIGR00254">
    <property type="entry name" value="GGDEF"/>
    <property type="match status" value="1"/>
</dbReference>
<dbReference type="SMART" id="SM00267">
    <property type="entry name" value="GGDEF"/>
    <property type="match status" value="1"/>
</dbReference>
<dbReference type="PANTHER" id="PTHR45138">
    <property type="entry name" value="REGULATORY COMPONENTS OF SENSORY TRANSDUCTION SYSTEM"/>
    <property type="match status" value="1"/>
</dbReference>